<dbReference type="PROSITE" id="PS00028">
    <property type="entry name" value="ZINC_FINGER_C2H2_1"/>
    <property type="match status" value="1"/>
</dbReference>
<dbReference type="Proteomes" id="UP000594261">
    <property type="component" value="Chromosome 7"/>
</dbReference>
<dbReference type="Gene3D" id="3.30.160.60">
    <property type="entry name" value="Classic Zinc Finger"/>
    <property type="match status" value="1"/>
</dbReference>
<dbReference type="OrthoDB" id="780709at2759"/>
<evidence type="ECO:0000259" key="10">
    <source>
        <dbReference type="PROSITE" id="PS50157"/>
    </source>
</evidence>
<evidence type="ECO:0000256" key="9">
    <source>
        <dbReference type="SAM" id="MobiDB-lite"/>
    </source>
</evidence>
<protein>
    <recommendedName>
        <fullName evidence="10">C2H2-type domain-containing protein</fullName>
    </recommendedName>
</protein>
<keyword evidence="7" id="KW-0539">Nucleus</keyword>
<dbReference type="AlphaFoldDB" id="A0A7N2M5Q5"/>
<evidence type="ECO:0000256" key="6">
    <source>
        <dbReference type="ARBA" id="ARBA00023163"/>
    </source>
</evidence>
<dbReference type="GO" id="GO:0008270">
    <property type="term" value="F:zinc ion binding"/>
    <property type="evidence" value="ECO:0007669"/>
    <property type="project" value="UniProtKB-KW"/>
</dbReference>
<dbReference type="SMART" id="SM00355">
    <property type="entry name" value="ZnF_C2H2"/>
    <property type="match status" value="1"/>
</dbReference>
<evidence type="ECO:0000256" key="1">
    <source>
        <dbReference type="ARBA" id="ARBA00004123"/>
    </source>
</evidence>
<organism evidence="11 12">
    <name type="scientific">Quercus lobata</name>
    <name type="common">Valley oak</name>
    <dbReference type="NCBI Taxonomy" id="97700"/>
    <lineage>
        <taxon>Eukaryota</taxon>
        <taxon>Viridiplantae</taxon>
        <taxon>Streptophyta</taxon>
        <taxon>Embryophyta</taxon>
        <taxon>Tracheophyta</taxon>
        <taxon>Spermatophyta</taxon>
        <taxon>Magnoliopsida</taxon>
        <taxon>eudicotyledons</taxon>
        <taxon>Gunneridae</taxon>
        <taxon>Pentapetalae</taxon>
        <taxon>rosids</taxon>
        <taxon>fabids</taxon>
        <taxon>Fagales</taxon>
        <taxon>Fagaceae</taxon>
        <taxon>Quercus</taxon>
    </lineage>
</organism>
<evidence type="ECO:0000256" key="2">
    <source>
        <dbReference type="ARBA" id="ARBA00022723"/>
    </source>
</evidence>
<evidence type="ECO:0000256" key="5">
    <source>
        <dbReference type="ARBA" id="ARBA00023015"/>
    </source>
</evidence>
<dbReference type="InterPro" id="IPR052426">
    <property type="entry name" value="Plant_dev_regulator"/>
</dbReference>
<evidence type="ECO:0000256" key="7">
    <source>
        <dbReference type="ARBA" id="ARBA00023242"/>
    </source>
</evidence>
<comment type="subcellular location">
    <subcellularLocation>
        <location evidence="1">Nucleus</location>
    </subcellularLocation>
</comment>
<name>A0A7N2M5Q5_QUELO</name>
<keyword evidence="2" id="KW-0479">Metal-binding</keyword>
<evidence type="ECO:0000256" key="4">
    <source>
        <dbReference type="ARBA" id="ARBA00022833"/>
    </source>
</evidence>
<accession>A0A7N2M5Q5</accession>
<dbReference type="PROSITE" id="PS50157">
    <property type="entry name" value="ZINC_FINGER_C2H2_2"/>
    <property type="match status" value="1"/>
</dbReference>
<keyword evidence="4" id="KW-0862">Zinc</keyword>
<evidence type="ECO:0000256" key="3">
    <source>
        <dbReference type="ARBA" id="ARBA00022771"/>
    </source>
</evidence>
<keyword evidence="12" id="KW-1185">Reference proteome</keyword>
<evidence type="ECO:0000256" key="8">
    <source>
        <dbReference type="PROSITE-ProRule" id="PRU00042"/>
    </source>
</evidence>
<dbReference type="InParanoid" id="A0A7N2M5Q5"/>
<evidence type="ECO:0000313" key="12">
    <source>
        <dbReference type="Proteomes" id="UP000594261"/>
    </source>
</evidence>
<dbReference type="InterPro" id="IPR036236">
    <property type="entry name" value="Znf_C2H2_sf"/>
</dbReference>
<dbReference type="Gramene" id="QL07p029807:mrna">
    <property type="protein sequence ID" value="QL07p029807:mrna:CDS:1"/>
    <property type="gene ID" value="QL07p029807"/>
</dbReference>
<dbReference type="EnsemblPlants" id="QL07p029807:mrna">
    <property type="protein sequence ID" value="QL07p029807:mrna:CDS:1"/>
    <property type="gene ID" value="QL07p029807"/>
</dbReference>
<keyword evidence="6" id="KW-0804">Transcription</keyword>
<reference evidence="11 12" key="1">
    <citation type="journal article" date="2016" name="G3 (Bethesda)">
        <title>First Draft Assembly and Annotation of the Genome of a California Endemic Oak Quercus lobata Nee (Fagaceae).</title>
        <authorList>
            <person name="Sork V.L."/>
            <person name="Fitz-Gibbon S.T."/>
            <person name="Puiu D."/>
            <person name="Crepeau M."/>
            <person name="Gugger P.F."/>
            <person name="Sherman R."/>
            <person name="Stevens K."/>
            <person name="Langley C.H."/>
            <person name="Pellegrini M."/>
            <person name="Salzberg S.L."/>
        </authorList>
    </citation>
    <scope>NUCLEOTIDE SEQUENCE [LARGE SCALE GENOMIC DNA]</scope>
    <source>
        <strain evidence="11 12">cv. SW786</strain>
    </source>
</reference>
<dbReference type="GO" id="GO:0005634">
    <property type="term" value="C:nucleus"/>
    <property type="evidence" value="ECO:0007669"/>
    <property type="project" value="UniProtKB-SubCell"/>
</dbReference>
<dbReference type="RefSeq" id="XP_030924866.1">
    <property type="nucleotide sequence ID" value="XM_031069006.1"/>
</dbReference>
<dbReference type="InterPro" id="IPR013087">
    <property type="entry name" value="Znf_C2H2_type"/>
</dbReference>
<dbReference type="PANTHER" id="PTHR45801">
    <property type="entry name" value="OS07G0101800 PROTEIN"/>
    <property type="match status" value="1"/>
</dbReference>
<dbReference type="PANTHER" id="PTHR45801:SF111">
    <property type="entry name" value="C2H2 AND C2HC ZINC FINGERS SUPERFAMILY PROTEIN"/>
    <property type="match status" value="1"/>
</dbReference>
<keyword evidence="5" id="KW-0805">Transcription regulation</keyword>
<dbReference type="EMBL" id="LRBV02000007">
    <property type="status" value="NOT_ANNOTATED_CDS"/>
    <property type="molecule type" value="Genomic_DNA"/>
</dbReference>
<feature type="region of interest" description="Disordered" evidence="9">
    <location>
        <begin position="1"/>
        <end position="22"/>
    </location>
</feature>
<dbReference type="SUPFAM" id="SSF57667">
    <property type="entry name" value="beta-beta-alpha zinc fingers"/>
    <property type="match status" value="1"/>
</dbReference>
<proteinExistence type="predicted"/>
<dbReference type="OMA" id="YICAFCK"/>
<gene>
    <name evidence="11" type="primary">LOC115951876</name>
</gene>
<feature type="domain" description="C2H2-type" evidence="10">
    <location>
        <begin position="29"/>
        <end position="56"/>
    </location>
</feature>
<sequence length="181" mass="20089">MAINPQNFDKSDQMKWSSDDQGSSQVRSYTCTFCDRGFSNAQALGGHMNIHRKERAKLKQAADENSPPLDIAINPTDREPQSLEEKFLFQLDSSEENSCTPKRPDDTRGKVGVEELQQLSLFVETPSAGDDKMAIDCDGCNEKKGMQLSHALPQTAEVDLELRLGSEPQGTSTAISTREFF</sequence>
<dbReference type="GeneID" id="115951876"/>
<evidence type="ECO:0000313" key="11">
    <source>
        <dbReference type="EnsemblPlants" id="QL07p029807:mrna:CDS:1"/>
    </source>
</evidence>
<keyword evidence="3 8" id="KW-0863">Zinc-finger</keyword>
<dbReference type="KEGG" id="qlo:115951876"/>
<reference evidence="11" key="2">
    <citation type="submission" date="2021-01" db="UniProtKB">
        <authorList>
            <consortium name="EnsemblPlants"/>
        </authorList>
    </citation>
    <scope>IDENTIFICATION</scope>
</reference>